<dbReference type="EMBL" id="CCCS020000035">
    <property type="protein sequence ID" value="CDQ10448.1"/>
    <property type="molecule type" value="Genomic_DNA"/>
</dbReference>
<reference evidence="1" key="2">
    <citation type="submission" date="2014-07" db="EMBL/GenBank/DDBJ databases">
        <title>Initial genome analysis of the psychrotolerant acidophile Acidithiobacillus ferrivorans CF27: insights into iron and sulfur oxidation pathways and into biofilm formation.</title>
        <authorList>
            <person name="Talla E."/>
            <person name="Hedrich S."/>
            <person name="Mangenot S."/>
            <person name="Ji B."/>
            <person name="Johnson D.B."/>
            <person name="Barbe V."/>
            <person name="Bonnefoy V."/>
        </authorList>
    </citation>
    <scope>NUCLEOTIDE SEQUENCE [LARGE SCALE GENOMIC DNA]</scope>
    <source>
        <strain evidence="1">CF27</strain>
    </source>
</reference>
<reference evidence="1" key="1">
    <citation type="submission" date="2014-03" db="EMBL/GenBank/DDBJ databases">
        <authorList>
            <person name="Genoscope - CEA"/>
        </authorList>
    </citation>
    <scope>NUCLEOTIDE SEQUENCE [LARGE SCALE GENOMIC DNA]</scope>
    <source>
        <strain evidence="1">CF27</strain>
    </source>
</reference>
<reference evidence="2 3" key="3">
    <citation type="submission" date="2017-03" db="EMBL/GenBank/DDBJ databases">
        <authorList>
            <person name="Regsiter A."/>
            <person name="William W."/>
        </authorList>
    </citation>
    <scope>NUCLEOTIDE SEQUENCE [LARGE SCALE GENOMIC DNA]</scope>
    <source>
        <strain evidence="2">PRJEB5721</strain>
    </source>
</reference>
<evidence type="ECO:0000313" key="3">
    <source>
        <dbReference type="Proteomes" id="UP000193925"/>
    </source>
</evidence>
<sequence>MIPPAERELLIVDKVLEHKRVFLTAWEIQFLNSIRVSCMKYDDLTAPQKQIVCGIGKRLGLMD</sequence>
<evidence type="ECO:0000313" key="1">
    <source>
        <dbReference type="EMBL" id="CDQ10448.1"/>
    </source>
</evidence>
<dbReference type="Proteomes" id="UP000193925">
    <property type="component" value="Chromosome AFERRI"/>
</dbReference>
<gene>
    <name evidence="2" type="ORF">AFERRI_10508</name>
    <name evidence="1" type="ORF">AFERRI_400229</name>
</gene>
<protein>
    <submittedName>
        <fullName evidence="1">Uncharacterized protein</fullName>
    </submittedName>
</protein>
<evidence type="ECO:0000313" key="2">
    <source>
        <dbReference type="EMBL" id="SMH64475.1"/>
    </source>
</evidence>
<name>A0A060UUK5_9PROT</name>
<dbReference type="EMBL" id="LT841305">
    <property type="protein sequence ID" value="SMH64475.1"/>
    <property type="molecule type" value="Genomic_DNA"/>
</dbReference>
<dbReference type="RefSeq" id="WP_035192950.1">
    <property type="nucleotide sequence ID" value="NZ_CCCS020000035.1"/>
</dbReference>
<dbReference type="AlphaFoldDB" id="A0A060UUK5"/>
<keyword evidence="3" id="KW-1185">Reference proteome</keyword>
<proteinExistence type="predicted"/>
<organism evidence="1">
    <name type="scientific">Acidithiobacillus ferrivorans</name>
    <dbReference type="NCBI Taxonomy" id="160808"/>
    <lineage>
        <taxon>Bacteria</taxon>
        <taxon>Pseudomonadati</taxon>
        <taxon>Pseudomonadota</taxon>
        <taxon>Acidithiobacillia</taxon>
        <taxon>Acidithiobacillales</taxon>
        <taxon>Acidithiobacillaceae</taxon>
        <taxon>Acidithiobacillus</taxon>
    </lineage>
</organism>
<accession>A0A060UUK5</accession>